<comment type="caution">
    <text evidence="1">The sequence shown here is derived from an EMBL/GenBank/DDBJ whole genome shotgun (WGS) entry which is preliminary data.</text>
</comment>
<organism evidence="1 2">
    <name type="scientific">Chelatococcus reniformis</name>
    <dbReference type="NCBI Taxonomy" id="1494448"/>
    <lineage>
        <taxon>Bacteria</taxon>
        <taxon>Pseudomonadati</taxon>
        <taxon>Pseudomonadota</taxon>
        <taxon>Alphaproteobacteria</taxon>
        <taxon>Hyphomicrobiales</taxon>
        <taxon>Chelatococcaceae</taxon>
        <taxon>Chelatococcus</taxon>
    </lineage>
</organism>
<evidence type="ECO:0000313" key="2">
    <source>
        <dbReference type="Proteomes" id="UP000637002"/>
    </source>
</evidence>
<dbReference type="EMBL" id="BMGG01000019">
    <property type="protein sequence ID" value="GGC94710.1"/>
    <property type="molecule type" value="Genomic_DNA"/>
</dbReference>
<sequence length="59" mass="6643">MTERTAKVWDKDVPVSVHQKSKSVWVAVGTYHGQRIEAKGRSESAALALWRETARYRGG</sequence>
<accession>A0A916V0L1</accession>
<reference evidence="1" key="1">
    <citation type="journal article" date="2014" name="Int. J. Syst. Evol. Microbiol.">
        <title>Complete genome sequence of Corynebacterium casei LMG S-19264T (=DSM 44701T), isolated from a smear-ripened cheese.</title>
        <authorList>
            <consortium name="US DOE Joint Genome Institute (JGI-PGF)"/>
            <person name="Walter F."/>
            <person name="Albersmeier A."/>
            <person name="Kalinowski J."/>
            <person name="Ruckert C."/>
        </authorList>
    </citation>
    <scope>NUCLEOTIDE SEQUENCE</scope>
    <source>
        <strain evidence="1">CGMCC 1.12919</strain>
    </source>
</reference>
<keyword evidence="2" id="KW-1185">Reference proteome</keyword>
<name>A0A916V0L1_9HYPH</name>
<gene>
    <name evidence="1" type="ORF">GCM10010994_60570</name>
</gene>
<evidence type="ECO:0000313" key="1">
    <source>
        <dbReference type="EMBL" id="GGC94710.1"/>
    </source>
</evidence>
<protein>
    <submittedName>
        <fullName evidence="1">Uncharacterized protein</fullName>
    </submittedName>
</protein>
<reference evidence="1" key="2">
    <citation type="submission" date="2020-09" db="EMBL/GenBank/DDBJ databases">
        <authorList>
            <person name="Sun Q."/>
            <person name="Zhou Y."/>
        </authorList>
    </citation>
    <scope>NUCLEOTIDE SEQUENCE</scope>
    <source>
        <strain evidence="1">CGMCC 1.12919</strain>
    </source>
</reference>
<proteinExistence type="predicted"/>
<dbReference type="AlphaFoldDB" id="A0A916V0L1"/>
<dbReference type="Proteomes" id="UP000637002">
    <property type="component" value="Unassembled WGS sequence"/>
</dbReference>